<evidence type="ECO:0000313" key="3">
    <source>
        <dbReference type="Proteomes" id="UP000006296"/>
    </source>
</evidence>
<sequence>METKFKSYQYEDSFERLDGILSESDTSFQEVNEIPARDKLTYKNGYYVNCSALFVDIRDSSQLPQSHRRPTLAKIYRCFISEIVAIMNGNINCSEIRIHGDCVSGIYNTPLRPQIDSMFADSAMIHSLIKVLNYKFKKKNISEIKVGIGMDYGRALMIKSGYSGSGLNEVVWMGDVVNSASNLCGKANKGWGNEVIFVSNGIYSNLNKDNKELLSYNSEYNCYHGNVVNSAMDDWFNENCKDTPSGLSGLSGIGGGW</sequence>
<dbReference type="GO" id="GO:0004016">
    <property type="term" value="F:adenylate cyclase activity"/>
    <property type="evidence" value="ECO:0007669"/>
    <property type="project" value="UniProtKB-ARBA"/>
</dbReference>
<dbReference type="GO" id="GO:0035556">
    <property type="term" value="P:intracellular signal transduction"/>
    <property type="evidence" value="ECO:0007669"/>
    <property type="project" value="InterPro"/>
</dbReference>
<dbReference type="EMBL" id="CP003844">
    <property type="protein sequence ID" value="AFT74243.1"/>
    <property type="molecule type" value="Genomic_DNA"/>
</dbReference>
<reference evidence="3" key="1">
    <citation type="journal article" date="2012" name="Sci. Rep.">
        <title>Genomes of surface isolates of Alteromonas macleodii: the life of a widespread marine opportunistic copiotroph.</title>
        <authorList>
            <person name="Lopez-Perez M."/>
            <person name="Gonzaga A."/>
            <person name="Martin-Cuadrado A.B."/>
            <person name="Onyshchenko O."/>
            <person name="Ghavidel A."/>
            <person name="Ghai R."/>
            <person name="Rodriguez-Valera F."/>
        </authorList>
    </citation>
    <scope>NUCLEOTIDE SEQUENCE [LARGE SCALE GENOMIC DNA]</scope>
    <source>
        <strain evidence="3">English Channel 673</strain>
    </source>
</reference>
<feature type="domain" description="Guanylate cyclase" evidence="1">
    <location>
        <begin position="51"/>
        <end position="184"/>
    </location>
</feature>
<dbReference type="SUPFAM" id="SSF55073">
    <property type="entry name" value="Nucleotide cyclase"/>
    <property type="match status" value="1"/>
</dbReference>
<dbReference type="AlphaFoldDB" id="A0AB32ZXA6"/>
<dbReference type="GO" id="GO:0009190">
    <property type="term" value="P:cyclic nucleotide biosynthetic process"/>
    <property type="evidence" value="ECO:0007669"/>
    <property type="project" value="InterPro"/>
</dbReference>
<dbReference type="InterPro" id="IPR029787">
    <property type="entry name" value="Nucleotide_cyclase"/>
</dbReference>
<dbReference type="Proteomes" id="UP000006296">
    <property type="component" value="Chromosome"/>
</dbReference>
<dbReference type="RefSeq" id="WP_014976281.1">
    <property type="nucleotide sequence ID" value="NC_018678.1"/>
</dbReference>
<accession>A0AB32ZXA6</accession>
<evidence type="ECO:0000259" key="1">
    <source>
        <dbReference type="PROSITE" id="PS50125"/>
    </source>
</evidence>
<dbReference type="PROSITE" id="PS50125">
    <property type="entry name" value="GUANYLATE_CYCLASE_2"/>
    <property type="match status" value="1"/>
</dbReference>
<protein>
    <recommendedName>
        <fullName evidence="1">Guanylate cyclase domain-containing protein</fullName>
    </recommendedName>
</protein>
<evidence type="ECO:0000313" key="2">
    <source>
        <dbReference type="EMBL" id="AFT74243.1"/>
    </source>
</evidence>
<dbReference type="KEGG" id="amg:AMEC673_07745"/>
<organism evidence="2 3">
    <name type="scientific">Alteromonas macleodii (strain English Channel 673)</name>
    <dbReference type="NCBI Taxonomy" id="1004788"/>
    <lineage>
        <taxon>Bacteria</taxon>
        <taxon>Pseudomonadati</taxon>
        <taxon>Pseudomonadota</taxon>
        <taxon>Gammaproteobacteria</taxon>
        <taxon>Alteromonadales</taxon>
        <taxon>Alteromonadaceae</taxon>
        <taxon>Alteromonas/Salinimonas group</taxon>
        <taxon>Alteromonas</taxon>
    </lineage>
</organism>
<dbReference type="Gene3D" id="3.30.70.1230">
    <property type="entry name" value="Nucleotide cyclase"/>
    <property type="match status" value="1"/>
</dbReference>
<name>A0AB32ZXA6_ALTME</name>
<proteinExistence type="predicted"/>
<gene>
    <name evidence="2" type="ordered locus">AMEC673_07745</name>
</gene>
<dbReference type="InterPro" id="IPR001054">
    <property type="entry name" value="A/G_cyclase"/>
</dbReference>